<proteinExistence type="predicted"/>
<comment type="caution">
    <text evidence="1">The sequence shown here is derived from an EMBL/GenBank/DDBJ whole genome shotgun (WGS) entry which is preliminary data.</text>
</comment>
<dbReference type="EMBL" id="LCJU01000003">
    <property type="protein sequence ID" value="KKT85086.1"/>
    <property type="molecule type" value="Genomic_DNA"/>
</dbReference>
<evidence type="ECO:0000313" key="1">
    <source>
        <dbReference type="EMBL" id="KKT85086.1"/>
    </source>
</evidence>
<evidence type="ECO:0000313" key="2">
    <source>
        <dbReference type="Proteomes" id="UP000034504"/>
    </source>
</evidence>
<organism evidence="1 2">
    <name type="scientific">candidate division WWE3 bacterium GW2011_GWC2_44_9</name>
    <dbReference type="NCBI Taxonomy" id="1619125"/>
    <lineage>
        <taxon>Bacteria</taxon>
        <taxon>Katanobacteria</taxon>
    </lineage>
</organism>
<protein>
    <submittedName>
        <fullName evidence="1">Uncharacterized protein</fullName>
    </submittedName>
</protein>
<dbReference type="Proteomes" id="UP000034504">
    <property type="component" value="Unassembled WGS sequence"/>
</dbReference>
<name>A0A0G1KN55_UNCKA</name>
<accession>A0A0G1KN55</accession>
<reference evidence="1 2" key="1">
    <citation type="journal article" date="2015" name="Nature">
        <title>rRNA introns, odd ribosomes, and small enigmatic genomes across a large radiation of phyla.</title>
        <authorList>
            <person name="Brown C.T."/>
            <person name="Hug L.A."/>
            <person name="Thomas B.C."/>
            <person name="Sharon I."/>
            <person name="Castelle C.J."/>
            <person name="Singh A."/>
            <person name="Wilkins M.J."/>
            <person name="Williams K.H."/>
            <person name="Banfield J.F."/>
        </authorList>
    </citation>
    <scope>NUCLEOTIDE SEQUENCE [LARGE SCALE GENOMIC DNA]</scope>
</reference>
<gene>
    <name evidence="1" type="ORF">UW82_C0003G0004</name>
</gene>
<dbReference type="AlphaFoldDB" id="A0A0G1KN55"/>
<sequence>MKPINKVFSALLALVFVSGLSYYLFSTYRPELLEQVQGVASKKSGNYLDTIPLPVDSTEVGRGTSDGLSQITASSSKTAQEVIKFFKSVLVSKGWRVKSENVDFNSIVFTRDQERIEINVLSSEDGGNTAFSISFFD</sequence>